<evidence type="ECO:0000313" key="9">
    <source>
        <dbReference type="Proteomes" id="UP000424805"/>
    </source>
</evidence>
<dbReference type="EMBL" id="VWGP01000020">
    <property type="protein sequence ID" value="KAA4529587.1"/>
    <property type="molecule type" value="Genomic_DNA"/>
</dbReference>
<dbReference type="Proteomes" id="UP000478493">
    <property type="component" value="Unassembled WGS sequence"/>
</dbReference>
<proteinExistence type="predicted"/>
<dbReference type="Proteomes" id="UP000283329">
    <property type="component" value="Unassembled WGS sequence"/>
</dbReference>
<evidence type="ECO:0000313" key="7">
    <source>
        <dbReference type="Proteomes" id="UP000283329"/>
    </source>
</evidence>
<gene>
    <name evidence="5" type="ORF">DW206_23245</name>
    <name evidence="4" type="ORF">DWV35_20830</name>
    <name evidence="3" type="ORF">DWX70_00140</name>
    <name evidence="1" type="ORF">F3B85_21560</name>
    <name evidence="2" type="ORF">F3B90_08685</name>
</gene>
<sequence length="66" mass="7805">MTEKQKKEKKSMNGGFLSVNRLYYSNKQFCSIFKILLFSNGHESNQIENKMPNLVQEYAHHTPYYA</sequence>
<dbReference type="Proteomes" id="UP000424805">
    <property type="component" value="Unassembled WGS sequence"/>
</dbReference>
<evidence type="ECO:0000313" key="1">
    <source>
        <dbReference type="EMBL" id="KAA4529587.1"/>
    </source>
</evidence>
<dbReference type="EMBL" id="QSBI01000033">
    <property type="protein sequence ID" value="RGX06822.1"/>
    <property type="molecule type" value="Genomic_DNA"/>
</dbReference>
<dbReference type="EMBL" id="QRVZ01000001">
    <property type="protein sequence ID" value="RGS87989.1"/>
    <property type="molecule type" value="Genomic_DNA"/>
</dbReference>
<evidence type="ECO:0000313" key="8">
    <source>
        <dbReference type="Proteomes" id="UP000286031"/>
    </source>
</evidence>
<name>A0A395W200_BACOV</name>
<dbReference type="EMBL" id="QRJR01000036">
    <property type="protein sequence ID" value="RHH40047.1"/>
    <property type="molecule type" value="Genomic_DNA"/>
</dbReference>
<comment type="caution">
    <text evidence="3">The sequence shown here is derived from an EMBL/GenBank/DDBJ whole genome shotgun (WGS) entry which is preliminary data.</text>
</comment>
<dbReference type="Proteomes" id="UP000286031">
    <property type="component" value="Unassembled WGS sequence"/>
</dbReference>
<reference evidence="6 7" key="1">
    <citation type="submission" date="2018-08" db="EMBL/GenBank/DDBJ databases">
        <title>A genome reference for cultivated species of the human gut microbiota.</title>
        <authorList>
            <person name="Zou Y."/>
            <person name="Xue W."/>
            <person name="Luo G."/>
        </authorList>
    </citation>
    <scope>NUCLEOTIDE SEQUENCE [LARGE SCALE GENOMIC DNA]</scope>
    <source>
        <strain evidence="4 8">AF04-46</strain>
        <strain evidence="3 6">AF20-9LB</strain>
        <strain evidence="5 7">AM17-48</strain>
    </source>
</reference>
<dbReference type="EMBL" id="VWFP01000007">
    <property type="protein sequence ID" value="KAA4627986.1"/>
    <property type="molecule type" value="Genomic_DNA"/>
</dbReference>
<dbReference type="Proteomes" id="UP000266492">
    <property type="component" value="Unassembled WGS sequence"/>
</dbReference>
<evidence type="ECO:0000313" key="3">
    <source>
        <dbReference type="EMBL" id="RGS87989.1"/>
    </source>
</evidence>
<evidence type="ECO:0000313" key="4">
    <source>
        <dbReference type="EMBL" id="RGX06822.1"/>
    </source>
</evidence>
<organism evidence="3 6">
    <name type="scientific">Bacteroides ovatus</name>
    <dbReference type="NCBI Taxonomy" id="28116"/>
    <lineage>
        <taxon>Bacteria</taxon>
        <taxon>Pseudomonadati</taxon>
        <taxon>Bacteroidota</taxon>
        <taxon>Bacteroidia</taxon>
        <taxon>Bacteroidales</taxon>
        <taxon>Bacteroidaceae</taxon>
        <taxon>Bacteroides</taxon>
    </lineage>
</organism>
<reference evidence="9 10" key="2">
    <citation type="journal article" date="2019" name="Nat. Med.">
        <title>A library of human gut bacterial isolates paired with longitudinal multiomics data enables mechanistic microbiome research.</title>
        <authorList>
            <person name="Poyet M."/>
            <person name="Groussin M."/>
            <person name="Gibbons S.M."/>
            <person name="Avila-Pacheco J."/>
            <person name="Jiang X."/>
            <person name="Kearney S.M."/>
            <person name="Perrotta A.R."/>
            <person name="Berdy B."/>
            <person name="Zhao S."/>
            <person name="Lieberman T.D."/>
            <person name="Swanson P.K."/>
            <person name="Smith M."/>
            <person name="Roesemann S."/>
            <person name="Alexander J.E."/>
            <person name="Rich S.A."/>
            <person name="Livny J."/>
            <person name="Vlamakis H."/>
            <person name="Clish C."/>
            <person name="Bullock K."/>
            <person name="Deik A."/>
            <person name="Scott J."/>
            <person name="Pierce K.A."/>
            <person name="Xavier R.J."/>
            <person name="Alm E.J."/>
        </authorList>
    </citation>
    <scope>NUCLEOTIDE SEQUENCE [LARGE SCALE GENOMIC DNA]</scope>
    <source>
        <strain evidence="2 9">BIOML-A15</strain>
        <strain evidence="1 10">BIOML-A41</strain>
    </source>
</reference>
<evidence type="ECO:0000313" key="6">
    <source>
        <dbReference type="Proteomes" id="UP000266492"/>
    </source>
</evidence>
<protein>
    <submittedName>
        <fullName evidence="3">Uncharacterized protein</fullName>
    </submittedName>
</protein>
<evidence type="ECO:0000313" key="10">
    <source>
        <dbReference type="Proteomes" id="UP000478493"/>
    </source>
</evidence>
<evidence type="ECO:0000313" key="2">
    <source>
        <dbReference type="EMBL" id="KAA4627986.1"/>
    </source>
</evidence>
<accession>A0A395W200</accession>
<dbReference type="AlphaFoldDB" id="A0A395W200"/>
<evidence type="ECO:0000313" key="5">
    <source>
        <dbReference type="EMBL" id="RHH40047.1"/>
    </source>
</evidence>